<keyword evidence="6" id="KW-0808">Transferase</keyword>
<name>A0A1Y3BJA1_EURMA</name>
<evidence type="ECO:0000256" key="1">
    <source>
        <dbReference type="ARBA" id="ARBA00004123"/>
    </source>
</evidence>
<dbReference type="InterPro" id="IPR013956">
    <property type="entry name" value="E3_ubiquit_lig_Bre1"/>
</dbReference>
<dbReference type="EMBL" id="MUJZ01015577">
    <property type="protein sequence ID" value="OTF81030.1"/>
    <property type="molecule type" value="Genomic_DNA"/>
</dbReference>
<keyword evidence="4 6" id="KW-0862">Zinc</keyword>
<dbReference type="PANTHER" id="PTHR23163">
    <property type="entry name" value="RING FINGER PROTEIN-RELATED"/>
    <property type="match status" value="1"/>
</dbReference>
<dbReference type="PANTHER" id="PTHR23163:SF0">
    <property type="entry name" value="E3 UBIQUITIN-PROTEIN LIGASE BRE1"/>
    <property type="match status" value="1"/>
</dbReference>
<keyword evidence="11" id="KW-1185">Reference proteome</keyword>
<feature type="region of interest" description="Disordered" evidence="8">
    <location>
        <begin position="1"/>
        <end position="31"/>
    </location>
</feature>
<feature type="coiled-coil region" evidence="7">
    <location>
        <begin position="260"/>
        <end position="361"/>
    </location>
</feature>
<reference evidence="10 11" key="1">
    <citation type="submission" date="2017-03" db="EMBL/GenBank/DDBJ databases">
        <title>Genome Survey of Euroglyphus maynei.</title>
        <authorList>
            <person name="Arlian L.G."/>
            <person name="Morgan M.S."/>
            <person name="Rider S.D."/>
        </authorList>
    </citation>
    <scope>NUCLEOTIDE SEQUENCE [LARGE SCALE GENOMIC DNA]</scope>
    <source>
        <strain evidence="10">Arlian Lab</strain>
        <tissue evidence="10">Whole body</tissue>
    </source>
</reference>
<comment type="similarity">
    <text evidence="6">Belongs to the BRE1 family.</text>
</comment>
<feature type="compositionally biased region" description="Polar residues" evidence="8">
    <location>
        <begin position="12"/>
        <end position="24"/>
    </location>
</feature>
<dbReference type="GO" id="GO:0005634">
    <property type="term" value="C:nucleus"/>
    <property type="evidence" value="ECO:0007669"/>
    <property type="project" value="UniProtKB-SubCell"/>
</dbReference>
<evidence type="ECO:0000313" key="10">
    <source>
        <dbReference type="EMBL" id="OTF81030.1"/>
    </source>
</evidence>
<dbReference type="Pfam" id="PF26052">
    <property type="entry name" value="BRE1B"/>
    <property type="match status" value="1"/>
</dbReference>
<proteinExistence type="inferred from homology"/>
<comment type="caution">
    <text evidence="10">The sequence shown here is derived from an EMBL/GenBank/DDBJ whole genome shotgun (WGS) entry which is preliminary data.</text>
</comment>
<dbReference type="InterPro" id="IPR058642">
    <property type="entry name" value="BRE1A/B-like_dom"/>
</dbReference>
<dbReference type="GO" id="GO:0006325">
    <property type="term" value="P:chromatin organization"/>
    <property type="evidence" value="ECO:0007669"/>
    <property type="project" value="UniProtKB-KW"/>
</dbReference>
<keyword evidence="6 7" id="KW-0175">Coiled coil</keyword>
<feature type="domain" description="BRE1A/B-like" evidence="9">
    <location>
        <begin position="226"/>
        <end position="373"/>
    </location>
</feature>
<keyword evidence="3 6" id="KW-0863">Zinc-finger</keyword>
<evidence type="ECO:0000313" key="11">
    <source>
        <dbReference type="Proteomes" id="UP000194236"/>
    </source>
</evidence>
<feature type="compositionally biased region" description="Low complexity" evidence="8">
    <location>
        <begin position="143"/>
        <end position="162"/>
    </location>
</feature>
<organism evidence="10 11">
    <name type="scientific">Euroglyphus maynei</name>
    <name type="common">Mayne's house dust mite</name>
    <dbReference type="NCBI Taxonomy" id="6958"/>
    <lineage>
        <taxon>Eukaryota</taxon>
        <taxon>Metazoa</taxon>
        <taxon>Ecdysozoa</taxon>
        <taxon>Arthropoda</taxon>
        <taxon>Chelicerata</taxon>
        <taxon>Arachnida</taxon>
        <taxon>Acari</taxon>
        <taxon>Acariformes</taxon>
        <taxon>Sarcoptiformes</taxon>
        <taxon>Astigmata</taxon>
        <taxon>Psoroptidia</taxon>
        <taxon>Analgoidea</taxon>
        <taxon>Pyroglyphidae</taxon>
        <taxon>Pyroglyphinae</taxon>
        <taxon>Euroglyphus</taxon>
    </lineage>
</organism>
<feature type="non-terminal residue" evidence="10">
    <location>
        <position position="402"/>
    </location>
</feature>
<evidence type="ECO:0000256" key="3">
    <source>
        <dbReference type="ARBA" id="ARBA00022771"/>
    </source>
</evidence>
<evidence type="ECO:0000256" key="2">
    <source>
        <dbReference type="ARBA" id="ARBA00022723"/>
    </source>
</evidence>
<dbReference type="EC" id="2.3.2.27" evidence="6"/>
<dbReference type="AlphaFoldDB" id="A0A1Y3BJA1"/>
<evidence type="ECO:0000256" key="4">
    <source>
        <dbReference type="ARBA" id="ARBA00022833"/>
    </source>
</evidence>
<feature type="region of interest" description="Disordered" evidence="8">
    <location>
        <begin position="143"/>
        <end position="172"/>
    </location>
</feature>
<comment type="subcellular location">
    <subcellularLocation>
        <location evidence="1 6">Nucleus</location>
    </subcellularLocation>
</comment>
<comment type="pathway">
    <text evidence="6">Protein modification; protein ubiquitination.</text>
</comment>
<dbReference type="UniPathway" id="UPA00143"/>
<dbReference type="GO" id="GO:0033503">
    <property type="term" value="C:HULC complex"/>
    <property type="evidence" value="ECO:0007669"/>
    <property type="project" value="TreeGrafter"/>
</dbReference>
<dbReference type="GO" id="GO:0016567">
    <property type="term" value="P:protein ubiquitination"/>
    <property type="evidence" value="ECO:0007669"/>
    <property type="project" value="UniProtKB-UniRule"/>
</dbReference>
<evidence type="ECO:0000256" key="7">
    <source>
        <dbReference type="SAM" id="Coils"/>
    </source>
</evidence>
<keyword evidence="2 6" id="KW-0479">Metal-binding</keyword>
<evidence type="ECO:0000256" key="8">
    <source>
        <dbReference type="SAM" id="MobiDB-lite"/>
    </source>
</evidence>
<dbReference type="OrthoDB" id="10266039at2759"/>
<evidence type="ECO:0000256" key="5">
    <source>
        <dbReference type="ARBA" id="ARBA00023242"/>
    </source>
</evidence>
<dbReference type="GO" id="GO:0061630">
    <property type="term" value="F:ubiquitin protein ligase activity"/>
    <property type="evidence" value="ECO:0007669"/>
    <property type="project" value="UniProtKB-EC"/>
</dbReference>
<keyword evidence="6" id="KW-0833">Ubl conjugation pathway</keyword>
<protein>
    <recommendedName>
        <fullName evidence="6">E3 ubiquitin protein ligase</fullName>
        <ecNumber evidence="6">2.3.2.27</ecNumber>
    </recommendedName>
</protein>
<evidence type="ECO:0000256" key="6">
    <source>
        <dbReference type="RuleBase" id="RU365038"/>
    </source>
</evidence>
<comment type="catalytic activity">
    <reaction evidence="6">
        <text>S-ubiquitinyl-[E2 ubiquitin-conjugating enzyme]-L-cysteine + [acceptor protein]-L-lysine = [E2 ubiquitin-conjugating enzyme]-L-cysteine + N(6)-ubiquitinyl-[acceptor protein]-L-lysine.</text>
        <dbReference type="EC" id="2.3.2.27"/>
    </reaction>
</comment>
<feature type="compositionally biased region" description="Polar residues" evidence="8">
    <location>
        <begin position="163"/>
        <end position="172"/>
    </location>
</feature>
<feature type="coiled-coil region" evidence="7">
    <location>
        <begin position="172"/>
        <end position="220"/>
    </location>
</feature>
<keyword evidence="6" id="KW-0156">Chromatin regulator</keyword>
<sequence length="402" mass="45348">MATIGSKRSCHSADTNDNNGNGSQMPAKKRSKMDIDFDVKFVASSQDDLDIGVSSVSSHPTQSNLVIISVASGAKSSSHRTNQTSTTCRIGAQGSLDSKDMQVDELKNRVDELEFELNKSRTREQRLEDHLYEAREKLRDLQNSQNAGGSGAGQATATVASSDLSKQETTLSTLSSTKIEDLKRELEEQREQAQSRLVELEQLNNEHKETLKLVEKYKIDLQCLPDSVIKDSAEFKSLQSHFSVLFNESMTLKTQLEECRQQLSAAKNVHMRQIEQMEAEELTMQKRLRNECMQLEDSLNQVRKEYEMLRLEFEQTLAANEQTGPINREMRHLITSLQNHTQQLKGENARIKKRLKESNVEIGRLRQIIEQNNLKVCCGGILLPSQNRPADNGAYSNTCTVD</sequence>
<accession>A0A1Y3BJA1</accession>
<evidence type="ECO:0000259" key="9">
    <source>
        <dbReference type="Pfam" id="PF26052"/>
    </source>
</evidence>
<dbReference type="GO" id="GO:0008270">
    <property type="term" value="F:zinc ion binding"/>
    <property type="evidence" value="ECO:0007669"/>
    <property type="project" value="UniProtKB-KW"/>
</dbReference>
<gene>
    <name evidence="10" type="ORF">BLA29_002844</name>
</gene>
<keyword evidence="5 6" id="KW-0539">Nucleus</keyword>
<dbReference type="Proteomes" id="UP000194236">
    <property type="component" value="Unassembled WGS sequence"/>
</dbReference>